<dbReference type="Proteomes" id="UP000626220">
    <property type="component" value="Unassembled WGS sequence"/>
</dbReference>
<name>A0A8J3GUC8_9RHOB</name>
<evidence type="ECO:0000256" key="1">
    <source>
        <dbReference type="SAM" id="MobiDB-lite"/>
    </source>
</evidence>
<sequence>MTFGIKDPPGICVVVPAGIGMRNSYVETPGATLVFGGHMADHRRIGKGGAGGETGQKRGAERHGRSLADRAW</sequence>
<keyword evidence="3" id="KW-1185">Reference proteome</keyword>
<protein>
    <submittedName>
        <fullName evidence="2">Uncharacterized protein</fullName>
    </submittedName>
</protein>
<organism evidence="2 3">
    <name type="scientific">Seohaeicola zhoushanensis</name>
    <dbReference type="NCBI Taxonomy" id="1569283"/>
    <lineage>
        <taxon>Bacteria</taxon>
        <taxon>Pseudomonadati</taxon>
        <taxon>Pseudomonadota</taxon>
        <taxon>Alphaproteobacteria</taxon>
        <taxon>Rhodobacterales</taxon>
        <taxon>Roseobacteraceae</taxon>
        <taxon>Seohaeicola</taxon>
    </lineage>
</organism>
<feature type="region of interest" description="Disordered" evidence="1">
    <location>
        <begin position="43"/>
        <end position="72"/>
    </location>
</feature>
<feature type="compositionally biased region" description="Basic and acidic residues" evidence="1">
    <location>
        <begin position="55"/>
        <end position="72"/>
    </location>
</feature>
<dbReference type="AlphaFoldDB" id="A0A8J3GUC8"/>
<accession>A0A8J3GUC8</accession>
<dbReference type="EMBL" id="BNCJ01000001">
    <property type="protein sequence ID" value="GHF35774.1"/>
    <property type="molecule type" value="Genomic_DNA"/>
</dbReference>
<proteinExistence type="predicted"/>
<evidence type="ECO:0000313" key="3">
    <source>
        <dbReference type="Proteomes" id="UP000626220"/>
    </source>
</evidence>
<gene>
    <name evidence="2" type="ORF">GCM10017056_04370</name>
</gene>
<reference evidence="2" key="1">
    <citation type="journal article" date="2014" name="Int. J. Syst. Evol. Microbiol.">
        <title>Complete genome sequence of Corynebacterium casei LMG S-19264T (=DSM 44701T), isolated from a smear-ripened cheese.</title>
        <authorList>
            <consortium name="US DOE Joint Genome Institute (JGI-PGF)"/>
            <person name="Walter F."/>
            <person name="Albersmeier A."/>
            <person name="Kalinowski J."/>
            <person name="Ruckert C."/>
        </authorList>
    </citation>
    <scope>NUCLEOTIDE SEQUENCE</scope>
    <source>
        <strain evidence="2">KCTC 42650</strain>
    </source>
</reference>
<reference evidence="2" key="2">
    <citation type="submission" date="2020-09" db="EMBL/GenBank/DDBJ databases">
        <authorList>
            <person name="Sun Q."/>
            <person name="Kim S."/>
        </authorList>
    </citation>
    <scope>NUCLEOTIDE SEQUENCE</scope>
    <source>
        <strain evidence="2">KCTC 42650</strain>
    </source>
</reference>
<evidence type="ECO:0000313" key="2">
    <source>
        <dbReference type="EMBL" id="GHF35774.1"/>
    </source>
</evidence>
<comment type="caution">
    <text evidence="2">The sequence shown here is derived from an EMBL/GenBank/DDBJ whole genome shotgun (WGS) entry which is preliminary data.</text>
</comment>